<organism evidence="1 2">
    <name type="scientific">Babesia duncani</name>
    <dbReference type="NCBI Taxonomy" id="323732"/>
    <lineage>
        <taxon>Eukaryota</taxon>
        <taxon>Sar</taxon>
        <taxon>Alveolata</taxon>
        <taxon>Apicomplexa</taxon>
        <taxon>Aconoidasida</taxon>
        <taxon>Piroplasmida</taxon>
        <taxon>Babesiidae</taxon>
        <taxon>Babesia</taxon>
    </lineage>
</organism>
<name>A0AAD9PP71_9APIC</name>
<protein>
    <submittedName>
        <fullName evidence="1">Uncharacterized protein</fullName>
    </submittedName>
</protein>
<evidence type="ECO:0000313" key="1">
    <source>
        <dbReference type="EMBL" id="KAK2198186.1"/>
    </source>
</evidence>
<dbReference type="KEGG" id="bdw:94335493"/>
<proteinExistence type="predicted"/>
<sequence length="435" mass="50754">MQDISYGGSSLPLNQYWNQHHNDVDAENDEKICSFNEWLSNLPYTVDYHPVDLVKKQSSQRIQNINSDASATSYDYKCILCRCETNCDSFVFLRDRKIYQNDNSSLKNGVNGNNGTKGSMGIGMEDHRNNYSIIEKIWEGIMEERQSAYKFLGRYVYYCGCNYHFPSYSFYNKYDNSTYQGYYDQNQQLSYYNNSECGYWPTPTNSMQPILSNCRYPMWHFPRKPYQLPKHHPYHDMLFIFPKLAYHKHYEMMLGLINQSSGNDEVHTVEIQFKGTRRATRDQGSRCSKKDEVMEMYCTAGNQVYVIPVKQPNFTEDNYQRDLYSSGIMGQNGQSSKSSYLPTMDIWNFIKWEANKDLQHGLSFPGILMDSEFINNSTIENDTTCDWAVSICESCKDFISQVTDPKLLPTVILSHMQERFDAVMAENYISLCVYI</sequence>
<dbReference type="EMBL" id="JALLKP010000001">
    <property type="protein sequence ID" value="KAK2198186.1"/>
    <property type="molecule type" value="Genomic_DNA"/>
</dbReference>
<reference evidence="1" key="1">
    <citation type="journal article" date="2023" name="Nat. Microbiol.">
        <title>Babesia duncani multi-omics identifies virulence factors and drug targets.</title>
        <authorList>
            <person name="Singh P."/>
            <person name="Lonardi S."/>
            <person name="Liang Q."/>
            <person name="Vydyam P."/>
            <person name="Khabirova E."/>
            <person name="Fang T."/>
            <person name="Gihaz S."/>
            <person name="Thekkiniath J."/>
            <person name="Munshi M."/>
            <person name="Abel S."/>
            <person name="Ciampossin L."/>
            <person name="Batugedara G."/>
            <person name="Gupta M."/>
            <person name="Lu X.M."/>
            <person name="Lenz T."/>
            <person name="Chakravarty S."/>
            <person name="Cornillot E."/>
            <person name="Hu Y."/>
            <person name="Ma W."/>
            <person name="Gonzalez L.M."/>
            <person name="Sanchez S."/>
            <person name="Estrada K."/>
            <person name="Sanchez-Flores A."/>
            <person name="Montero E."/>
            <person name="Harb O.S."/>
            <person name="Le Roch K.G."/>
            <person name="Mamoun C.B."/>
        </authorList>
    </citation>
    <scope>NUCLEOTIDE SEQUENCE</scope>
    <source>
        <strain evidence="1">WA1</strain>
    </source>
</reference>
<keyword evidence="2" id="KW-1185">Reference proteome</keyword>
<dbReference type="RefSeq" id="XP_067805028.1">
    <property type="nucleotide sequence ID" value="XM_067946237.1"/>
</dbReference>
<comment type="caution">
    <text evidence="1">The sequence shown here is derived from an EMBL/GenBank/DDBJ whole genome shotgun (WGS) entry which is preliminary data.</text>
</comment>
<dbReference type="Proteomes" id="UP001214638">
    <property type="component" value="Unassembled WGS sequence"/>
</dbReference>
<gene>
    <name evidence="1" type="ORF">BdWA1_001195</name>
</gene>
<dbReference type="AlphaFoldDB" id="A0AAD9PP71"/>
<dbReference type="GeneID" id="94335493"/>
<accession>A0AAD9PP71</accession>
<evidence type="ECO:0000313" key="2">
    <source>
        <dbReference type="Proteomes" id="UP001214638"/>
    </source>
</evidence>